<dbReference type="STRING" id="1848.SAMN05443637_13048"/>
<dbReference type="AlphaFoldDB" id="A0A1M7AWN4"/>
<reference evidence="1 2" key="1">
    <citation type="submission" date="2016-11" db="EMBL/GenBank/DDBJ databases">
        <authorList>
            <person name="Jaros S."/>
            <person name="Januszkiewicz K."/>
            <person name="Wedrychowicz H."/>
        </authorList>
    </citation>
    <scope>NUCLEOTIDE SEQUENCE [LARGE SCALE GENOMIC DNA]</scope>
    <source>
        <strain evidence="1 2">DSM 43832</strain>
    </source>
</reference>
<keyword evidence="2" id="KW-1185">Reference proteome</keyword>
<organism evidence="1 2">
    <name type="scientific">Pseudonocardia thermophila</name>
    <dbReference type="NCBI Taxonomy" id="1848"/>
    <lineage>
        <taxon>Bacteria</taxon>
        <taxon>Bacillati</taxon>
        <taxon>Actinomycetota</taxon>
        <taxon>Actinomycetes</taxon>
        <taxon>Pseudonocardiales</taxon>
        <taxon>Pseudonocardiaceae</taxon>
        <taxon>Pseudonocardia</taxon>
    </lineage>
</organism>
<proteinExistence type="predicted"/>
<dbReference type="EMBL" id="FRAP01000030">
    <property type="protein sequence ID" value="SHL47132.1"/>
    <property type="molecule type" value="Genomic_DNA"/>
</dbReference>
<accession>A0A1M7AWN4</accession>
<evidence type="ECO:0000313" key="1">
    <source>
        <dbReference type="EMBL" id="SHL47132.1"/>
    </source>
</evidence>
<dbReference type="Proteomes" id="UP000184363">
    <property type="component" value="Unassembled WGS sequence"/>
</dbReference>
<name>A0A1M7AWN4_PSETH</name>
<protein>
    <submittedName>
        <fullName evidence="1">Uncharacterized protein</fullName>
    </submittedName>
</protein>
<sequence>MYEPEPDEVTAFFDAPPVTNPPIDLAEWRARADREFPQWRIWAAEDSRRPGGEAA</sequence>
<gene>
    <name evidence="1" type="ORF">SAMN05443637_13048</name>
</gene>
<evidence type="ECO:0000313" key="2">
    <source>
        <dbReference type="Proteomes" id="UP000184363"/>
    </source>
</evidence>
<dbReference type="RefSeq" id="WP_159444984.1">
    <property type="nucleotide sequence ID" value="NZ_FRAP01000030.1"/>
</dbReference>